<dbReference type="InterPro" id="IPR036397">
    <property type="entry name" value="RNaseH_sf"/>
</dbReference>
<sequence>MHVPLTSRQWNFFLLGYLKDEVHATKPRTVDEFKEEIGRQYLAITNEMIHNIVKSNGQLYQLCLENDGNQFEHLRLHRNELTG</sequence>
<name>A0AAN9AA17_HALRR</name>
<comment type="caution">
    <text evidence="1">The sequence shown here is derived from an EMBL/GenBank/DDBJ whole genome shotgun (WGS) entry which is preliminary data.</text>
</comment>
<proteinExistence type="predicted"/>
<feature type="non-terminal residue" evidence="1">
    <location>
        <position position="83"/>
    </location>
</feature>
<gene>
    <name evidence="1" type="ORF">SK128_013112</name>
</gene>
<protein>
    <submittedName>
        <fullName evidence="1">Uncharacterized protein</fullName>
    </submittedName>
</protein>
<dbReference type="EMBL" id="JAXCGZ010006328">
    <property type="protein sequence ID" value="KAK7079854.1"/>
    <property type="molecule type" value="Genomic_DNA"/>
</dbReference>
<organism evidence="1 2">
    <name type="scientific">Halocaridina rubra</name>
    <name type="common">Hawaiian red shrimp</name>
    <dbReference type="NCBI Taxonomy" id="373956"/>
    <lineage>
        <taxon>Eukaryota</taxon>
        <taxon>Metazoa</taxon>
        <taxon>Ecdysozoa</taxon>
        <taxon>Arthropoda</taxon>
        <taxon>Crustacea</taxon>
        <taxon>Multicrustacea</taxon>
        <taxon>Malacostraca</taxon>
        <taxon>Eumalacostraca</taxon>
        <taxon>Eucarida</taxon>
        <taxon>Decapoda</taxon>
        <taxon>Pleocyemata</taxon>
        <taxon>Caridea</taxon>
        <taxon>Atyoidea</taxon>
        <taxon>Atyidae</taxon>
        <taxon>Halocaridina</taxon>
    </lineage>
</organism>
<dbReference type="AlphaFoldDB" id="A0AAN9AA17"/>
<dbReference type="GO" id="GO:0003676">
    <property type="term" value="F:nucleic acid binding"/>
    <property type="evidence" value="ECO:0007669"/>
    <property type="project" value="InterPro"/>
</dbReference>
<keyword evidence="2" id="KW-1185">Reference proteome</keyword>
<accession>A0AAN9AA17</accession>
<dbReference type="Proteomes" id="UP001381693">
    <property type="component" value="Unassembled WGS sequence"/>
</dbReference>
<reference evidence="1 2" key="1">
    <citation type="submission" date="2023-11" db="EMBL/GenBank/DDBJ databases">
        <title>Halocaridina rubra genome assembly.</title>
        <authorList>
            <person name="Smith C."/>
        </authorList>
    </citation>
    <scope>NUCLEOTIDE SEQUENCE [LARGE SCALE GENOMIC DNA]</scope>
    <source>
        <strain evidence="1">EP-1</strain>
        <tissue evidence="1">Whole</tissue>
    </source>
</reference>
<dbReference type="Gene3D" id="3.30.420.10">
    <property type="entry name" value="Ribonuclease H-like superfamily/Ribonuclease H"/>
    <property type="match status" value="1"/>
</dbReference>
<evidence type="ECO:0000313" key="2">
    <source>
        <dbReference type="Proteomes" id="UP001381693"/>
    </source>
</evidence>
<evidence type="ECO:0000313" key="1">
    <source>
        <dbReference type="EMBL" id="KAK7079854.1"/>
    </source>
</evidence>